<dbReference type="InterPro" id="IPR023214">
    <property type="entry name" value="HAD_sf"/>
</dbReference>
<dbReference type="GO" id="GO:0016791">
    <property type="term" value="F:phosphatase activity"/>
    <property type="evidence" value="ECO:0007669"/>
    <property type="project" value="UniProtKB-ARBA"/>
</dbReference>
<dbReference type="NCBIfam" id="TIGR01484">
    <property type="entry name" value="HAD-SF-IIB"/>
    <property type="match status" value="1"/>
</dbReference>
<dbReference type="PRINTS" id="PR00119">
    <property type="entry name" value="CATATPASE"/>
</dbReference>
<dbReference type="KEGG" id="palo:E6C60_3471"/>
<accession>A0A4P8XMY7</accession>
<dbReference type="CDD" id="cd07516">
    <property type="entry name" value="HAD_Pase"/>
    <property type="match status" value="1"/>
</dbReference>
<dbReference type="GO" id="GO:0005829">
    <property type="term" value="C:cytosol"/>
    <property type="evidence" value="ECO:0007669"/>
    <property type="project" value="TreeGrafter"/>
</dbReference>
<dbReference type="OrthoDB" id="9781413at2"/>
<dbReference type="EMBL" id="CP040396">
    <property type="protein sequence ID" value="QCT04182.1"/>
    <property type="molecule type" value="Genomic_DNA"/>
</dbReference>
<organism evidence="1 2">
    <name type="scientific">Paenibacillus algicola</name>
    <dbReference type="NCBI Taxonomy" id="2565926"/>
    <lineage>
        <taxon>Bacteria</taxon>
        <taxon>Bacillati</taxon>
        <taxon>Bacillota</taxon>
        <taxon>Bacilli</taxon>
        <taxon>Bacillales</taxon>
        <taxon>Paenibacillaceae</taxon>
        <taxon>Paenibacillus</taxon>
    </lineage>
</organism>
<dbReference type="PANTHER" id="PTHR10000:SF55">
    <property type="entry name" value="5-AMINO-6-(5-PHOSPHO-D-RIBITYLAMINO)URACIL PHOSPHATASE YCSE"/>
    <property type="match status" value="1"/>
</dbReference>
<dbReference type="PROSITE" id="PS01228">
    <property type="entry name" value="COF_1"/>
    <property type="match status" value="1"/>
</dbReference>
<dbReference type="SUPFAM" id="SSF56784">
    <property type="entry name" value="HAD-like"/>
    <property type="match status" value="1"/>
</dbReference>
<reference evidence="1 2" key="1">
    <citation type="submission" date="2019-05" db="EMBL/GenBank/DDBJ databases">
        <authorList>
            <person name="Chen C."/>
        </authorList>
    </citation>
    <scope>NUCLEOTIDE SEQUENCE [LARGE SCALE GENOMIC DNA]</scope>
    <source>
        <strain evidence="1 2">HB172198</strain>
    </source>
</reference>
<dbReference type="InterPro" id="IPR036412">
    <property type="entry name" value="HAD-like_sf"/>
</dbReference>
<dbReference type="GO" id="GO:0000287">
    <property type="term" value="F:magnesium ion binding"/>
    <property type="evidence" value="ECO:0007669"/>
    <property type="project" value="TreeGrafter"/>
</dbReference>
<sequence>MSLKYRLLALDMDGTLLTDEHEISRETVKWIKEAVRQGVHVCLSTGRAFKSAYPYAQQLELATPMVTVNGSEIWKAPYDLYHRSLMDVSLVRQMHALAMKTGAWYWAYTVEQVYNRDSWSEALHQTLEEQEWLKFGYYTEDEEVRHHILMTLQDMGGLEITNSSPFNLEINPLGVNKAEGIKKVCHLLGLDMSQVVACGDSLNDLAAIQAAGLGVAMGNAQQTVKDEADLVVAGNNEDGIAEVIRDVILRQE</sequence>
<protein>
    <submittedName>
        <fullName evidence="1">Cof-like hydrolase</fullName>
    </submittedName>
</protein>
<evidence type="ECO:0000313" key="2">
    <source>
        <dbReference type="Proteomes" id="UP000300879"/>
    </source>
</evidence>
<name>A0A4P8XMY7_9BACL</name>
<keyword evidence="2" id="KW-1185">Reference proteome</keyword>
<dbReference type="Gene3D" id="3.40.50.1000">
    <property type="entry name" value="HAD superfamily/HAD-like"/>
    <property type="match status" value="1"/>
</dbReference>
<keyword evidence="1" id="KW-0378">Hydrolase</keyword>
<dbReference type="RefSeq" id="WP_138226936.1">
    <property type="nucleotide sequence ID" value="NZ_CP040396.1"/>
</dbReference>
<dbReference type="Pfam" id="PF08282">
    <property type="entry name" value="Hydrolase_3"/>
    <property type="match status" value="1"/>
</dbReference>
<evidence type="ECO:0000313" key="1">
    <source>
        <dbReference type="EMBL" id="QCT04182.1"/>
    </source>
</evidence>
<dbReference type="Gene3D" id="3.30.1240.10">
    <property type="match status" value="1"/>
</dbReference>
<proteinExistence type="predicted"/>
<dbReference type="AlphaFoldDB" id="A0A4P8XMY7"/>
<dbReference type="Proteomes" id="UP000300879">
    <property type="component" value="Chromosome"/>
</dbReference>
<dbReference type="PROSITE" id="PS01229">
    <property type="entry name" value="COF_2"/>
    <property type="match status" value="1"/>
</dbReference>
<dbReference type="PANTHER" id="PTHR10000">
    <property type="entry name" value="PHOSPHOSERINE PHOSPHATASE"/>
    <property type="match status" value="1"/>
</dbReference>
<gene>
    <name evidence="1" type="ORF">E6C60_3471</name>
</gene>
<dbReference type="SFLD" id="SFLDG01140">
    <property type="entry name" value="C2.B:_Phosphomannomutase_and_P"/>
    <property type="match status" value="1"/>
</dbReference>
<dbReference type="InterPro" id="IPR006379">
    <property type="entry name" value="HAD-SF_hydro_IIB"/>
</dbReference>
<dbReference type="SFLD" id="SFLDS00003">
    <property type="entry name" value="Haloacid_Dehalogenase"/>
    <property type="match status" value="1"/>
</dbReference>